<feature type="repeat" description="TPR" evidence="1">
    <location>
        <begin position="94"/>
        <end position="127"/>
    </location>
</feature>
<dbReference type="SUPFAM" id="SSF48452">
    <property type="entry name" value="TPR-like"/>
    <property type="match status" value="1"/>
</dbReference>
<dbReference type="Pfam" id="PF13414">
    <property type="entry name" value="TPR_11"/>
    <property type="match status" value="1"/>
</dbReference>
<reference evidence="2" key="1">
    <citation type="submission" date="2024-07" db="EMBL/GenBank/DDBJ databases">
        <authorList>
            <person name="Kim Y.J."/>
            <person name="Jeong J.Y."/>
        </authorList>
    </citation>
    <scope>NUCLEOTIDE SEQUENCE</scope>
    <source>
        <strain evidence="2">GIHE-MW2</strain>
    </source>
</reference>
<dbReference type="PROSITE" id="PS50005">
    <property type="entry name" value="TPR"/>
    <property type="match status" value="2"/>
</dbReference>
<dbReference type="InterPro" id="IPR011990">
    <property type="entry name" value="TPR-like_helical_dom_sf"/>
</dbReference>
<protein>
    <submittedName>
        <fullName evidence="2">Tetratricopeptide repeat protein</fullName>
    </submittedName>
</protein>
<name>A0AAU8JG79_9CYAN</name>
<proteinExistence type="predicted"/>
<evidence type="ECO:0000313" key="2">
    <source>
        <dbReference type="EMBL" id="XCM38218.1"/>
    </source>
</evidence>
<dbReference type="GO" id="GO:0016757">
    <property type="term" value="F:glycosyltransferase activity"/>
    <property type="evidence" value="ECO:0007669"/>
    <property type="project" value="TreeGrafter"/>
</dbReference>
<accession>A0AAU8JG79</accession>
<feature type="repeat" description="TPR" evidence="1">
    <location>
        <begin position="128"/>
        <end position="161"/>
    </location>
</feature>
<dbReference type="Gene3D" id="1.25.40.10">
    <property type="entry name" value="Tetratricopeptide repeat domain"/>
    <property type="match status" value="1"/>
</dbReference>
<dbReference type="PANTHER" id="PTHR44998:SF1">
    <property type="entry name" value="UDP-N-ACETYLGLUCOSAMINE--PEPTIDE N-ACETYLGLUCOSAMINYLTRANSFERASE 110 KDA SUBUNIT"/>
    <property type="match status" value="1"/>
</dbReference>
<dbReference type="SMART" id="SM00028">
    <property type="entry name" value="TPR"/>
    <property type="match status" value="5"/>
</dbReference>
<gene>
    <name evidence="2" type="ORF">ABWT76_001050</name>
</gene>
<organism evidence="2">
    <name type="scientific">Planktothricoides raciborskii GIHE-MW2</name>
    <dbReference type="NCBI Taxonomy" id="2792601"/>
    <lineage>
        <taxon>Bacteria</taxon>
        <taxon>Bacillati</taxon>
        <taxon>Cyanobacteriota</taxon>
        <taxon>Cyanophyceae</taxon>
        <taxon>Oscillatoriophycideae</taxon>
        <taxon>Oscillatoriales</taxon>
        <taxon>Oscillatoriaceae</taxon>
        <taxon>Planktothricoides</taxon>
    </lineage>
</organism>
<dbReference type="GO" id="GO:0006493">
    <property type="term" value="P:protein O-linked glycosylation"/>
    <property type="evidence" value="ECO:0007669"/>
    <property type="project" value="TreeGrafter"/>
</dbReference>
<dbReference type="EMBL" id="CP159837">
    <property type="protein sequence ID" value="XCM38218.1"/>
    <property type="molecule type" value="Genomic_DNA"/>
</dbReference>
<sequence length="278" mass="31079">MQLFQSSTLPKGSNLLISLLVILGLCTVAPTAKGQALLPHTQELDQQELEIQGVRLAQQAAQLAQFQQYDLALARAKLATQLAPKEERTWEVLAGVLFSLGSSNFQQQNYQGAIQYLQEGLKIKPDLPIARFELGNTYYKLNKLPQAIAEYEKAMAVDETFWPALNNIGLIEYEQGKKQAALNRWQSVVVIDPNAAEPQLAIAVAFYIQGNIEEAYAIAEKALRLDARYGQIEFLRENLWGDRLLEDTKKFLQTPRMQATLAQIESSAPPEPIRLPGQ</sequence>
<dbReference type="PANTHER" id="PTHR44998">
    <property type="match status" value="1"/>
</dbReference>
<evidence type="ECO:0000256" key="1">
    <source>
        <dbReference type="PROSITE-ProRule" id="PRU00339"/>
    </source>
</evidence>
<dbReference type="AlphaFoldDB" id="A0AAU8JG79"/>
<dbReference type="InterPro" id="IPR019734">
    <property type="entry name" value="TPR_rpt"/>
</dbReference>
<keyword evidence="1" id="KW-0802">TPR repeat</keyword>
<dbReference type="RefSeq" id="WP_156331732.1">
    <property type="nucleotide sequence ID" value="NZ_CP159837.1"/>
</dbReference>
<dbReference type="Pfam" id="PF13432">
    <property type="entry name" value="TPR_16"/>
    <property type="match status" value="1"/>
</dbReference>